<dbReference type="PANTHER" id="PTHR11707:SF28">
    <property type="entry name" value="60 KDA LYSOPHOSPHOLIPASE"/>
    <property type="match status" value="1"/>
</dbReference>
<dbReference type="PIRSF" id="PIRSF500176">
    <property type="entry name" value="L_ASNase"/>
    <property type="match status" value="1"/>
</dbReference>
<dbReference type="EMBL" id="FNLL01000007">
    <property type="protein sequence ID" value="SDU35924.1"/>
    <property type="molecule type" value="Genomic_DNA"/>
</dbReference>
<organism evidence="4 5">
    <name type="scientific">Desulfobacula phenolica</name>
    <dbReference type="NCBI Taxonomy" id="90732"/>
    <lineage>
        <taxon>Bacteria</taxon>
        <taxon>Pseudomonadati</taxon>
        <taxon>Thermodesulfobacteriota</taxon>
        <taxon>Desulfobacteria</taxon>
        <taxon>Desulfobacterales</taxon>
        <taxon>Desulfobacteraceae</taxon>
        <taxon>Desulfobacula</taxon>
    </lineage>
</organism>
<accession>A0A1H2HVU1</accession>
<protein>
    <submittedName>
        <fullName evidence="4">L-asparaginase</fullName>
    </submittedName>
</protein>
<dbReference type="InterPro" id="IPR027474">
    <property type="entry name" value="L-asparaginase_N"/>
</dbReference>
<reference evidence="5" key="1">
    <citation type="submission" date="2016-10" db="EMBL/GenBank/DDBJ databases">
        <authorList>
            <person name="Varghese N."/>
            <person name="Submissions S."/>
        </authorList>
    </citation>
    <scope>NUCLEOTIDE SEQUENCE [LARGE SCALE GENOMIC DNA]</scope>
    <source>
        <strain evidence="5">DSM 3384</strain>
    </source>
</reference>
<feature type="domain" description="L-asparaginase N-terminal" evidence="3">
    <location>
        <begin position="3"/>
        <end position="151"/>
    </location>
</feature>
<dbReference type="PROSITE" id="PS51732">
    <property type="entry name" value="ASN_GLN_ASE_3"/>
    <property type="match status" value="1"/>
</dbReference>
<feature type="binding site" evidence="2">
    <location>
        <begin position="82"/>
        <end position="83"/>
    </location>
    <ligand>
        <name>substrate</name>
    </ligand>
</feature>
<dbReference type="InterPro" id="IPR036152">
    <property type="entry name" value="Asp/glu_Ase-like_sf"/>
</dbReference>
<keyword evidence="5" id="KW-1185">Reference proteome</keyword>
<sequence length="161" mass="17996">MEIKFIAVGGTIDKVYFDSLSRYEIGESNINDILKDGRINFKYKVSSILKKDSLDMTDQDRLIIHQAVQAEINDKIIITHGTDTMIETAKVLADIKNKVIVLTGAMEPAKFKSSDAIFNIGFAVAAVQTLPHGVYLAISGKIFTPDNVMKNRILKQFEEKM</sequence>
<dbReference type="GO" id="GO:0004067">
    <property type="term" value="F:asparaginase activity"/>
    <property type="evidence" value="ECO:0007669"/>
    <property type="project" value="UniProtKB-UniRule"/>
</dbReference>
<evidence type="ECO:0000313" key="5">
    <source>
        <dbReference type="Proteomes" id="UP000199608"/>
    </source>
</evidence>
<dbReference type="Pfam" id="PF00710">
    <property type="entry name" value="Asparaginase"/>
    <property type="match status" value="1"/>
</dbReference>
<evidence type="ECO:0000256" key="2">
    <source>
        <dbReference type="PIRSR" id="PIRSR001220-2"/>
    </source>
</evidence>
<dbReference type="InterPro" id="IPR006034">
    <property type="entry name" value="Asparaginase/glutaminase-like"/>
</dbReference>
<gene>
    <name evidence="4" type="ORF">SAMN04487931_10774</name>
</gene>
<evidence type="ECO:0000259" key="3">
    <source>
        <dbReference type="Pfam" id="PF00710"/>
    </source>
</evidence>
<dbReference type="PRINTS" id="PR00139">
    <property type="entry name" value="ASNGLNASE"/>
</dbReference>
<feature type="active site" description="O-isoaspartyl threonine intermediate" evidence="1">
    <location>
        <position position="11"/>
    </location>
</feature>
<dbReference type="Gene3D" id="3.40.50.1170">
    <property type="entry name" value="L-asparaginase, N-terminal domain"/>
    <property type="match status" value="1"/>
</dbReference>
<evidence type="ECO:0000313" key="4">
    <source>
        <dbReference type="EMBL" id="SDU35924.1"/>
    </source>
</evidence>
<dbReference type="PANTHER" id="PTHR11707">
    <property type="entry name" value="L-ASPARAGINASE"/>
    <property type="match status" value="1"/>
</dbReference>
<dbReference type="PIRSF" id="PIRSF001220">
    <property type="entry name" value="L-ASNase_gatD"/>
    <property type="match status" value="1"/>
</dbReference>
<feature type="binding site" evidence="2">
    <location>
        <position position="53"/>
    </location>
    <ligand>
        <name>substrate</name>
    </ligand>
</feature>
<dbReference type="InterPro" id="IPR037152">
    <property type="entry name" value="L-asparaginase_N_sf"/>
</dbReference>
<dbReference type="AlphaFoldDB" id="A0A1H2HVU1"/>
<proteinExistence type="predicted"/>
<dbReference type="Proteomes" id="UP000199608">
    <property type="component" value="Unassembled WGS sequence"/>
</dbReference>
<evidence type="ECO:0000256" key="1">
    <source>
        <dbReference type="PIRSR" id="PIRSR001220-1"/>
    </source>
</evidence>
<name>A0A1H2HVU1_9BACT</name>
<dbReference type="RefSeq" id="WP_014958282.1">
    <property type="nucleotide sequence ID" value="NZ_FNLL01000007.1"/>
</dbReference>
<dbReference type="SUPFAM" id="SSF53774">
    <property type="entry name" value="Glutaminase/Asparaginase"/>
    <property type="match status" value="1"/>
</dbReference>